<organism evidence="3 4">
    <name type="scientific">Giardia muris</name>
    <dbReference type="NCBI Taxonomy" id="5742"/>
    <lineage>
        <taxon>Eukaryota</taxon>
        <taxon>Metamonada</taxon>
        <taxon>Diplomonadida</taxon>
        <taxon>Hexamitidae</taxon>
        <taxon>Giardiinae</taxon>
        <taxon>Giardia</taxon>
    </lineage>
</organism>
<evidence type="ECO:0000313" key="3">
    <source>
        <dbReference type="EMBL" id="TNJ27366.1"/>
    </source>
</evidence>
<dbReference type="EMBL" id="VDLU01000004">
    <property type="protein sequence ID" value="TNJ27366.1"/>
    <property type="molecule type" value="Genomic_DNA"/>
</dbReference>
<dbReference type="VEuPathDB" id="GiardiaDB:GMRT_13874"/>
<evidence type="ECO:0000256" key="1">
    <source>
        <dbReference type="SAM" id="MobiDB-lite"/>
    </source>
</evidence>
<dbReference type="Pfam" id="PF05670">
    <property type="entry name" value="NFACT-R_1"/>
    <property type="match status" value="1"/>
</dbReference>
<evidence type="ECO:0000313" key="4">
    <source>
        <dbReference type="Proteomes" id="UP000315496"/>
    </source>
</evidence>
<name>A0A4Z1SNN1_GIAMU</name>
<feature type="region of interest" description="Disordered" evidence="1">
    <location>
        <begin position="787"/>
        <end position="814"/>
    </location>
</feature>
<keyword evidence="4" id="KW-1185">Reference proteome</keyword>
<dbReference type="OrthoDB" id="207084at2759"/>
<dbReference type="Pfam" id="PF05833">
    <property type="entry name" value="NFACT_N"/>
    <property type="match status" value="1"/>
</dbReference>
<comment type="caution">
    <text evidence="3">The sequence shown here is derived from an EMBL/GenBank/DDBJ whole genome shotgun (WGS) entry which is preliminary data.</text>
</comment>
<dbReference type="GO" id="GO:0043023">
    <property type="term" value="F:ribosomal large subunit binding"/>
    <property type="evidence" value="ECO:0007669"/>
    <property type="project" value="TreeGrafter"/>
</dbReference>
<dbReference type="GO" id="GO:0000049">
    <property type="term" value="F:tRNA binding"/>
    <property type="evidence" value="ECO:0007669"/>
    <property type="project" value="TreeGrafter"/>
</dbReference>
<dbReference type="GO" id="GO:1990116">
    <property type="term" value="P:ribosome-associated ubiquitin-dependent protein catabolic process"/>
    <property type="evidence" value="ECO:0007669"/>
    <property type="project" value="TreeGrafter"/>
</dbReference>
<evidence type="ECO:0000259" key="2">
    <source>
        <dbReference type="Pfam" id="PF05670"/>
    </source>
</evidence>
<dbReference type="InterPro" id="IPR051608">
    <property type="entry name" value="RQC_Subunit_NEMF"/>
</dbReference>
<protein>
    <submittedName>
        <fullName evidence="3">Serologically defined colon cancer antigen 1</fullName>
    </submittedName>
</protein>
<gene>
    <name evidence="3" type="ORF">GMRT_13874</name>
</gene>
<dbReference type="GO" id="GO:0072344">
    <property type="term" value="P:rescue of stalled ribosome"/>
    <property type="evidence" value="ECO:0007669"/>
    <property type="project" value="TreeGrafter"/>
</dbReference>
<reference evidence="3 4" key="1">
    <citation type="submission" date="2019-05" db="EMBL/GenBank/DDBJ databases">
        <title>The compact genome of Giardia muris reveals important steps in the evolution of intestinal protozoan parasites.</title>
        <authorList>
            <person name="Xu F."/>
            <person name="Jimenez-Gonzalez A."/>
            <person name="Einarsson E."/>
            <person name="Astvaldsson A."/>
            <person name="Peirasmaki D."/>
            <person name="Eckmann L."/>
            <person name="Andersson J.O."/>
            <person name="Svard S.G."/>
            <person name="Jerlstrom-Hultqvist J."/>
        </authorList>
    </citation>
    <scope>NUCLEOTIDE SEQUENCE [LARGE SCALE GENOMIC DNA]</scope>
    <source>
        <strain evidence="3 4">Roberts-Thomson</strain>
    </source>
</reference>
<sequence length="1063" mass="119147">MTISRKLTPSSFDIALLTKELGAILVNTRLNAVVNVSKTTYLLRFHASNTALERCPTRRPDLLEAYTRPALLIEPGFHAHTTVFDRCKIGKPTAFTLQLRSELSNLICLGVTQFYFDRVIVLAFGRYGGDVTRRLVVELYGRGNVFVCDENYTIITSQAQLGKVVPGANYLSTRKDLTTYEQVRARCSFEYFTQVVDKATKQKGQAACIRAAIAQGFYLGGSASAVIMRALGLKTSIKARTVQQDEALLKRLWAVCEGVLYALFDALDTSVSSLLAPGYLYFYKRDEIEVVDSNEDETELVGTLLDAVCVAEYHPFDIRKIHQECTLYDDTTIRMYPSFNQTVDEYTSLLETARGYQARAQLLLKAKSILTHAQTTTDERVQALMATSAKNRLQAECMIWKAAYIDNSVRGIKMLFDKGKLTWKSIGEWLSSNPGQSLDLIASVDPAKKIITIEVPFDQEDVESMGLEGLKVLYTLDDVVKLVNLEDIDDVSSDEELPMNSTPDEEIGNDIRIALVKFDIHLPSWRGAQEAASQLYGRAKEAEEKGLRTVGQSNIYLKKIEKKSLAEAAKAISDTDARLVALQRQRAPLWFERFNWFISTDGCLVLAGRDAQSNELLVKKFMGPVDIFVHSEAHGAACTVIKCPPIPMDLRSAKDDRVLRWLPPQQTVLEAGAFTVANSKAWTQNVPLQAYWVYADQVTKTAPTGTFVGTGSFVIRGKRNYLPAQSMELGICLLWRYDEPRASLWYTRYSSPLKEDEYTIEAPIRATSRQQSDSIIVANTQRQKNIVRTAEQAERDKYKDERKQKQKERQEKIKQQKLQAKIRRLISEGREEEAAACQRRLDGEKDPEEAEVEQVQFCDLCGTIGHTWESCTTHDLARFRTLRSAHISPVLAQMWDGIDLPMFDQGVPEDEVCGDMQDDMLKDTIVSTSGAQEKELSGTTDSSEYSALFTITTERPTDEQGPGLLVMIAPYSVVKDVPYAVKIVPGQMTRGKAHRLLQQVLLGSKMLSPSKYEQLVIKQIPEHAVILGVPGPFQMQGYGVGKAVHSVTARQNKCSYQSILHAY</sequence>
<feature type="domain" description="NFACT RNA-binding" evidence="2">
    <location>
        <begin position="594"/>
        <end position="717"/>
    </location>
</feature>
<dbReference type="Gene3D" id="2.30.310.10">
    <property type="entry name" value="ibrinogen binding protein from staphylococcus aureus domain"/>
    <property type="match status" value="1"/>
</dbReference>
<accession>A0A4Z1SNN1</accession>
<dbReference type="PANTHER" id="PTHR15239:SF6">
    <property type="entry name" value="RIBOSOME QUALITY CONTROL COMPLEX SUBUNIT NEMF"/>
    <property type="match status" value="1"/>
</dbReference>
<feature type="compositionally biased region" description="Basic and acidic residues" evidence="1">
    <location>
        <begin position="791"/>
        <end position="814"/>
    </location>
</feature>
<dbReference type="Proteomes" id="UP000315496">
    <property type="component" value="Chromosome 4"/>
</dbReference>
<dbReference type="PANTHER" id="PTHR15239">
    <property type="entry name" value="NUCLEAR EXPORT MEDIATOR FACTOR NEMF"/>
    <property type="match status" value="1"/>
</dbReference>
<dbReference type="InterPro" id="IPR008532">
    <property type="entry name" value="NFACT_RNA-bd"/>
</dbReference>
<proteinExistence type="predicted"/>
<dbReference type="GO" id="GO:1990112">
    <property type="term" value="C:RQC complex"/>
    <property type="evidence" value="ECO:0007669"/>
    <property type="project" value="TreeGrafter"/>
</dbReference>
<dbReference type="AlphaFoldDB" id="A0A4Z1SNN1"/>